<accession>A0A0F8XDF6</accession>
<gene>
    <name evidence="1" type="ORF">LCGC14_3039010</name>
</gene>
<feature type="non-terminal residue" evidence="1">
    <location>
        <position position="256"/>
    </location>
</feature>
<reference evidence="1" key="1">
    <citation type="journal article" date="2015" name="Nature">
        <title>Complex archaea that bridge the gap between prokaryotes and eukaryotes.</title>
        <authorList>
            <person name="Spang A."/>
            <person name="Saw J.H."/>
            <person name="Jorgensen S.L."/>
            <person name="Zaremba-Niedzwiedzka K."/>
            <person name="Martijn J."/>
            <person name="Lind A.E."/>
            <person name="van Eijk R."/>
            <person name="Schleper C."/>
            <person name="Guy L."/>
            <person name="Ettema T.J."/>
        </authorList>
    </citation>
    <scope>NUCLEOTIDE SEQUENCE</scope>
</reference>
<proteinExistence type="predicted"/>
<sequence>MTTINKIYIGTSAKNTFKVISQYENMGVCLNMYNFNEKNFNVLEDLNQPIFLDNGSFERFTAFLKGEVEASEYFDLQTADFYFNKITNDYEMLLKKSKNPENIILTIPEVIGSMELTQKLQQKYLIHYQNFEVKFNCKIIVSLQFNPRGDLVDEIEHASEFIRNKISNTWIVGIPFGNDFKILQNERNFDIIKNIFNSTLKGYKAHLFACGSVNKIKKYVMENSDFINSIDASTMMNLAKYSHYLSHTTQKVFDIR</sequence>
<dbReference type="EMBL" id="LAZR01063708">
    <property type="protein sequence ID" value="KKK58975.1"/>
    <property type="molecule type" value="Genomic_DNA"/>
</dbReference>
<dbReference type="AlphaFoldDB" id="A0A0F8XDF6"/>
<organism evidence="1">
    <name type="scientific">marine sediment metagenome</name>
    <dbReference type="NCBI Taxonomy" id="412755"/>
    <lineage>
        <taxon>unclassified sequences</taxon>
        <taxon>metagenomes</taxon>
        <taxon>ecological metagenomes</taxon>
    </lineage>
</organism>
<name>A0A0F8XDF6_9ZZZZ</name>
<evidence type="ECO:0000313" key="1">
    <source>
        <dbReference type="EMBL" id="KKK58975.1"/>
    </source>
</evidence>
<comment type="caution">
    <text evidence="1">The sequence shown here is derived from an EMBL/GenBank/DDBJ whole genome shotgun (WGS) entry which is preliminary data.</text>
</comment>
<protein>
    <submittedName>
        <fullName evidence="1">Uncharacterized protein</fullName>
    </submittedName>
</protein>